<reference evidence="10 11" key="1">
    <citation type="submission" date="2019-08" db="EMBL/GenBank/DDBJ databases">
        <title>The genome sequence of a newly discovered highly antifungal drug resistant Aspergillus species, Aspergillus tanneri NIH 1004.</title>
        <authorList>
            <person name="Mounaud S."/>
            <person name="Singh I."/>
            <person name="Joardar V."/>
            <person name="Pakala S."/>
            <person name="Pakala S."/>
            <person name="Venepally P."/>
            <person name="Chung J.K."/>
            <person name="Losada L."/>
            <person name="Nierman W.C."/>
        </authorList>
    </citation>
    <scope>NUCLEOTIDE SEQUENCE [LARGE SCALE GENOMIC DNA]</scope>
    <source>
        <strain evidence="10 11">NIH1004</strain>
    </source>
</reference>
<dbReference type="InterPro" id="IPR017972">
    <property type="entry name" value="Cyt_P450_CS"/>
</dbReference>
<dbReference type="InterPro" id="IPR036396">
    <property type="entry name" value="Cyt_P450_sf"/>
</dbReference>
<dbReference type="GO" id="GO:0016705">
    <property type="term" value="F:oxidoreductase activity, acting on paired donors, with incorporation or reduction of molecular oxygen"/>
    <property type="evidence" value="ECO:0007669"/>
    <property type="project" value="InterPro"/>
</dbReference>
<dbReference type="GeneID" id="54332269"/>
<dbReference type="PANTHER" id="PTHR24305:SF157">
    <property type="entry name" value="N-ACETYLTRYPTOPHAN 6-HYDROXYLASE IVOC-RELATED"/>
    <property type="match status" value="1"/>
</dbReference>
<organism evidence="10 11">
    <name type="scientific">Aspergillus tanneri</name>
    <dbReference type="NCBI Taxonomy" id="1220188"/>
    <lineage>
        <taxon>Eukaryota</taxon>
        <taxon>Fungi</taxon>
        <taxon>Dikarya</taxon>
        <taxon>Ascomycota</taxon>
        <taxon>Pezizomycotina</taxon>
        <taxon>Eurotiomycetes</taxon>
        <taxon>Eurotiomycetidae</taxon>
        <taxon>Eurotiales</taxon>
        <taxon>Aspergillaceae</taxon>
        <taxon>Aspergillus</taxon>
        <taxon>Aspergillus subgen. Circumdati</taxon>
    </lineage>
</organism>
<feature type="binding site" description="axial binding residue" evidence="8">
    <location>
        <position position="298"/>
    </location>
    <ligand>
        <name>heme</name>
        <dbReference type="ChEBI" id="CHEBI:30413"/>
    </ligand>
    <ligandPart>
        <name>Fe</name>
        <dbReference type="ChEBI" id="CHEBI:18248"/>
    </ligandPart>
</feature>
<evidence type="ECO:0000256" key="9">
    <source>
        <dbReference type="RuleBase" id="RU000461"/>
    </source>
</evidence>
<keyword evidence="7 9" id="KW-0503">Monooxygenase</keyword>
<dbReference type="CDD" id="cd11062">
    <property type="entry name" value="CYP58-like"/>
    <property type="match status" value="1"/>
</dbReference>
<dbReference type="Proteomes" id="UP000324241">
    <property type="component" value="Unassembled WGS sequence"/>
</dbReference>
<comment type="caution">
    <text evidence="10">The sequence shown here is derived from an EMBL/GenBank/DDBJ whole genome shotgun (WGS) entry which is preliminary data.</text>
</comment>
<dbReference type="PANTHER" id="PTHR24305">
    <property type="entry name" value="CYTOCHROME P450"/>
    <property type="match status" value="1"/>
</dbReference>
<keyword evidence="5 9" id="KW-0560">Oxidoreductase</keyword>
<dbReference type="AlphaFoldDB" id="A0A5M9M715"/>
<keyword evidence="6 8" id="KW-0408">Iron</keyword>
<protein>
    <recommendedName>
        <fullName evidence="12">Cytochrome P450-dit2</fullName>
    </recommendedName>
</protein>
<proteinExistence type="inferred from homology"/>
<evidence type="ECO:0000313" key="10">
    <source>
        <dbReference type="EMBL" id="KAA8642815.1"/>
    </source>
</evidence>
<dbReference type="SUPFAM" id="SSF48264">
    <property type="entry name" value="Cytochrome P450"/>
    <property type="match status" value="1"/>
</dbReference>
<dbReference type="Pfam" id="PF00067">
    <property type="entry name" value="p450"/>
    <property type="match status" value="1"/>
</dbReference>
<dbReference type="Gene3D" id="1.10.630.10">
    <property type="entry name" value="Cytochrome P450"/>
    <property type="match status" value="1"/>
</dbReference>
<dbReference type="EMBL" id="QUQM01000005">
    <property type="protein sequence ID" value="KAA8642815.1"/>
    <property type="molecule type" value="Genomic_DNA"/>
</dbReference>
<evidence type="ECO:0000256" key="6">
    <source>
        <dbReference type="ARBA" id="ARBA00023004"/>
    </source>
</evidence>
<accession>A0A5M9M715</accession>
<dbReference type="GO" id="GO:0020037">
    <property type="term" value="F:heme binding"/>
    <property type="evidence" value="ECO:0007669"/>
    <property type="project" value="InterPro"/>
</dbReference>
<comment type="similarity">
    <text evidence="2 9">Belongs to the cytochrome P450 family.</text>
</comment>
<evidence type="ECO:0000256" key="3">
    <source>
        <dbReference type="ARBA" id="ARBA00022617"/>
    </source>
</evidence>
<dbReference type="InterPro" id="IPR050121">
    <property type="entry name" value="Cytochrome_P450_monoxygenase"/>
</dbReference>
<evidence type="ECO:0000256" key="5">
    <source>
        <dbReference type="ARBA" id="ARBA00023002"/>
    </source>
</evidence>
<name>A0A5M9M715_9EURO</name>
<dbReference type="OrthoDB" id="3945418at2759"/>
<dbReference type="GO" id="GO:0004497">
    <property type="term" value="F:monooxygenase activity"/>
    <property type="evidence" value="ECO:0007669"/>
    <property type="project" value="UniProtKB-KW"/>
</dbReference>
<sequence length="367" mass="41788">MNDVLKDLLRWFDRHRETEKVLQINKLYRLATSDIVTEYCLGESTNFLKMDDYNSSYLDAIDTSFEMVHWMTHIAWLGPVVEIVPLRLLAFLLPRLEPLRKVYLKWEQQVEKLRSAGNLQSSKPIVLHGLLNSGLPPSEKSISRLRQETRVLVLAGQDSTASTLSAITFQLLSNPEKLSKLKEELAAAIPDPESFPPCSQIETLPYLTAVIKEGLRLHPGAVLRMQRVSPEKPLIYRDTKRCITWTIPPGTPVSMTSLLIHKNSEIFPNPEAFQPERWLANQRLDRYMLAFSKGTRMCLGVNLAYQELYIFLAGIFRRYDLYRESEKNTGPTLALYETVRETDVDAVAEMVVAAPALGSKGTQIIVR</sequence>
<evidence type="ECO:0008006" key="12">
    <source>
        <dbReference type="Google" id="ProtNLM"/>
    </source>
</evidence>
<evidence type="ECO:0000256" key="2">
    <source>
        <dbReference type="ARBA" id="ARBA00010617"/>
    </source>
</evidence>
<dbReference type="InterPro" id="IPR002401">
    <property type="entry name" value="Cyt_P450_E_grp-I"/>
</dbReference>
<dbReference type="PRINTS" id="PR00463">
    <property type="entry name" value="EP450I"/>
</dbReference>
<evidence type="ECO:0000256" key="4">
    <source>
        <dbReference type="ARBA" id="ARBA00022723"/>
    </source>
</evidence>
<dbReference type="PROSITE" id="PS00086">
    <property type="entry name" value="CYTOCHROME_P450"/>
    <property type="match status" value="1"/>
</dbReference>
<keyword evidence="4 8" id="KW-0479">Metal-binding</keyword>
<evidence type="ECO:0000256" key="8">
    <source>
        <dbReference type="PIRSR" id="PIRSR602401-1"/>
    </source>
</evidence>
<dbReference type="PRINTS" id="PR00385">
    <property type="entry name" value="P450"/>
</dbReference>
<keyword evidence="3 8" id="KW-0349">Heme</keyword>
<dbReference type="InterPro" id="IPR001128">
    <property type="entry name" value="Cyt_P450"/>
</dbReference>
<evidence type="ECO:0000313" key="11">
    <source>
        <dbReference type="Proteomes" id="UP000324241"/>
    </source>
</evidence>
<evidence type="ECO:0000256" key="1">
    <source>
        <dbReference type="ARBA" id="ARBA00001971"/>
    </source>
</evidence>
<dbReference type="RefSeq" id="XP_033422177.1">
    <property type="nucleotide sequence ID" value="XM_033574159.1"/>
</dbReference>
<evidence type="ECO:0000256" key="7">
    <source>
        <dbReference type="ARBA" id="ARBA00023033"/>
    </source>
</evidence>
<gene>
    <name evidence="10" type="ORF">ATNIH1004_009567</name>
</gene>
<dbReference type="VEuPathDB" id="FungiDB:EYZ11_001243"/>
<dbReference type="GO" id="GO:0005506">
    <property type="term" value="F:iron ion binding"/>
    <property type="evidence" value="ECO:0007669"/>
    <property type="project" value="InterPro"/>
</dbReference>
<comment type="cofactor">
    <cofactor evidence="1 8">
        <name>heme</name>
        <dbReference type="ChEBI" id="CHEBI:30413"/>
    </cofactor>
</comment>